<comment type="function">
    <text evidence="10">Phosphorylation of dTMP to form dTDP in both de novo and salvage pathways of dTTP synthesis.</text>
</comment>
<dbReference type="InterPro" id="IPR018095">
    <property type="entry name" value="Thymidylate_kin_CS"/>
</dbReference>
<keyword evidence="5 10" id="KW-0545">Nucleotide biosynthesis</keyword>
<keyword evidence="7 10" id="KW-0418">Kinase</keyword>
<dbReference type="InterPro" id="IPR027417">
    <property type="entry name" value="P-loop_NTPase"/>
</dbReference>
<feature type="domain" description="Thymidylate kinase-like" evidence="11">
    <location>
        <begin position="9"/>
        <end position="209"/>
    </location>
</feature>
<evidence type="ECO:0000256" key="1">
    <source>
        <dbReference type="ARBA" id="ARBA00009776"/>
    </source>
</evidence>
<dbReference type="Proteomes" id="UP000830835">
    <property type="component" value="Unassembled WGS sequence"/>
</dbReference>
<keyword evidence="8 10" id="KW-0067">ATP-binding</keyword>
<dbReference type="PANTHER" id="PTHR10344:SF4">
    <property type="entry name" value="UMP-CMP KINASE 2, MITOCHONDRIAL"/>
    <property type="match status" value="1"/>
</dbReference>
<dbReference type="EMBL" id="JAFIRA010000002">
    <property type="protein sequence ID" value="MCJ2541679.1"/>
    <property type="molecule type" value="Genomic_DNA"/>
</dbReference>
<evidence type="ECO:0000256" key="5">
    <source>
        <dbReference type="ARBA" id="ARBA00022727"/>
    </source>
</evidence>
<proteinExistence type="inferred from homology"/>
<dbReference type="PANTHER" id="PTHR10344">
    <property type="entry name" value="THYMIDYLATE KINASE"/>
    <property type="match status" value="1"/>
</dbReference>
<dbReference type="SUPFAM" id="SSF52540">
    <property type="entry name" value="P-loop containing nucleoside triphosphate hydrolases"/>
    <property type="match status" value="1"/>
</dbReference>
<comment type="catalytic activity">
    <reaction evidence="9 10">
        <text>dTMP + ATP = dTDP + ADP</text>
        <dbReference type="Rhea" id="RHEA:13517"/>
        <dbReference type="ChEBI" id="CHEBI:30616"/>
        <dbReference type="ChEBI" id="CHEBI:58369"/>
        <dbReference type="ChEBI" id="CHEBI:63528"/>
        <dbReference type="ChEBI" id="CHEBI:456216"/>
        <dbReference type="EC" id="2.7.4.9"/>
    </reaction>
</comment>
<evidence type="ECO:0000256" key="6">
    <source>
        <dbReference type="ARBA" id="ARBA00022741"/>
    </source>
</evidence>
<name>A0ABT0C7L1_THEVL</name>
<evidence type="ECO:0000256" key="10">
    <source>
        <dbReference type="HAMAP-Rule" id="MF_00165"/>
    </source>
</evidence>
<evidence type="ECO:0000259" key="11">
    <source>
        <dbReference type="Pfam" id="PF02223"/>
    </source>
</evidence>
<evidence type="ECO:0000256" key="8">
    <source>
        <dbReference type="ARBA" id="ARBA00022840"/>
    </source>
</evidence>
<accession>A0ABT0C7L1</accession>
<evidence type="ECO:0000256" key="3">
    <source>
        <dbReference type="ARBA" id="ARBA00017144"/>
    </source>
</evidence>
<reference evidence="12" key="1">
    <citation type="submission" date="2021-02" db="EMBL/GenBank/DDBJ databases">
        <title>The CRISPR/cas machinery reduction and long-range gene transfer in the hot spring cyanobacterium Synechococcus.</title>
        <authorList>
            <person name="Dvorak P."/>
            <person name="Jahodarova E."/>
            <person name="Hasler P."/>
            <person name="Poulickova A."/>
        </authorList>
    </citation>
    <scope>NUCLEOTIDE SEQUENCE</scope>
    <source>
        <strain evidence="12">Rupite</strain>
    </source>
</reference>
<dbReference type="Pfam" id="PF02223">
    <property type="entry name" value="Thymidylate_kin"/>
    <property type="match status" value="1"/>
</dbReference>
<dbReference type="Gene3D" id="3.40.50.300">
    <property type="entry name" value="P-loop containing nucleotide triphosphate hydrolases"/>
    <property type="match status" value="1"/>
</dbReference>
<evidence type="ECO:0000313" key="13">
    <source>
        <dbReference type="Proteomes" id="UP000830835"/>
    </source>
</evidence>
<evidence type="ECO:0000256" key="7">
    <source>
        <dbReference type="ARBA" id="ARBA00022777"/>
    </source>
</evidence>
<dbReference type="PROSITE" id="PS01331">
    <property type="entry name" value="THYMIDYLATE_KINASE"/>
    <property type="match status" value="1"/>
</dbReference>
<organism evidence="12 13">
    <name type="scientific">Thermostichus vulcanus str. 'Rupite'</name>
    <dbReference type="NCBI Taxonomy" id="2813851"/>
    <lineage>
        <taxon>Bacteria</taxon>
        <taxon>Bacillati</taxon>
        <taxon>Cyanobacteriota</taxon>
        <taxon>Cyanophyceae</taxon>
        <taxon>Thermostichales</taxon>
        <taxon>Thermostichaceae</taxon>
        <taxon>Thermostichus</taxon>
    </lineage>
</organism>
<keyword evidence="4 10" id="KW-0808">Transferase</keyword>
<evidence type="ECO:0000256" key="4">
    <source>
        <dbReference type="ARBA" id="ARBA00022679"/>
    </source>
</evidence>
<dbReference type="HAMAP" id="MF_00165">
    <property type="entry name" value="Thymidylate_kinase"/>
    <property type="match status" value="1"/>
</dbReference>
<keyword evidence="13" id="KW-1185">Reference proteome</keyword>
<dbReference type="InterPro" id="IPR039430">
    <property type="entry name" value="Thymidylate_kin-like_dom"/>
</dbReference>
<dbReference type="GO" id="GO:0004798">
    <property type="term" value="F:dTMP kinase activity"/>
    <property type="evidence" value="ECO:0007669"/>
    <property type="project" value="UniProtKB-EC"/>
</dbReference>
<gene>
    <name evidence="10" type="primary">tmk</name>
    <name evidence="12" type="ORF">JX360_01965</name>
</gene>
<comment type="similarity">
    <text evidence="1 10">Belongs to the thymidylate kinase family.</text>
</comment>
<feature type="binding site" evidence="10">
    <location>
        <begin position="11"/>
        <end position="18"/>
    </location>
    <ligand>
        <name>ATP</name>
        <dbReference type="ChEBI" id="CHEBI:30616"/>
    </ligand>
</feature>
<dbReference type="NCBIfam" id="TIGR00041">
    <property type="entry name" value="DTMP_kinase"/>
    <property type="match status" value="1"/>
</dbReference>
<keyword evidence="6 10" id="KW-0547">Nucleotide-binding</keyword>
<dbReference type="CDD" id="cd01672">
    <property type="entry name" value="TMPK"/>
    <property type="match status" value="1"/>
</dbReference>
<evidence type="ECO:0000256" key="2">
    <source>
        <dbReference type="ARBA" id="ARBA00012980"/>
    </source>
</evidence>
<protein>
    <recommendedName>
        <fullName evidence="3 10">Thymidylate kinase</fullName>
        <ecNumber evidence="2 10">2.7.4.9</ecNumber>
    </recommendedName>
    <alternativeName>
        <fullName evidence="10">dTMP kinase</fullName>
    </alternativeName>
</protein>
<comment type="caution">
    <text evidence="12">The sequence shown here is derived from an EMBL/GenBank/DDBJ whole genome shotgun (WGS) entry which is preliminary data.</text>
</comment>
<dbReference type="EC" id="2.7.4.9" evidence="2 10"/>
<evidence type="ECO:0000313" key="12">
    <source>
        <dbReference type="EMBL" id="MCJ2541679.1"/>
    </source>
</evidence>
<evidence type="ECO:0000256" key="9">
    <source>
        <dbReference type="ARBA" id="ARBA00048743"/>
    </source>
</evidence>
<dbReference type="InterPro" id="IPR018094">
    <property type="entry name" value="Thymidylate_kinase"/>
</dbReference>
<sequence length="232" mass="25341">MRSGVFITLEGGEGAGKTTQQALLAERLQQEGYTCLCTREPGGTPLGKELRALLLHGDPISPLAELLLYAADRAEHVQTRIQPALAAGQVVVCDRFTDSTLAYQGYGRGLDLDLIRQVNQLATGTLQPHLTLWLDLPPQVGLGRARSRQAAGFSEAGALQSTSADRMEQAQLPFHQRLYQGFQELAATEPQRIVRIDAQGSPQEVAQRIWSVVKSRLAEYCAPQNPEGQRRG</sequence>